<proteinExistence type="predicted"/>
<dbReference type="EMBL" id="JFZZ01000007">
    <property type="protein sequence ID" value="KAL00027.1"/>
    <property type="molecule type" value="Genomic_DNA"/>
</dbReference>
<accession>A0A158M9B7</accession>
<reference evidence="2 3" key="1">
    <citation type="submission" date="2014-03" db="EMBL/GenBank/DDBJ databases">
        <title>Genome sequence of Bordetella holmseii.</title>
        <authorList>
            <person name="Harvill E."/>
            <person name="Goodfield L.L."/>
            <person name="Ivanov Y."/>
            <person name="Meyer J.A."/>
            <person name="Newth C."/>
            <person name="Cassiday P."/>
            <person name="Tondella M.L."/>
            <person name="Liao P."/>
            <person name="Zimmerman J."/>
            <person name="Meert K."/>
            <person name="Wessel D."/>
            <person name="Berger J."/>
            <person name="Dean J.M."/>
            <person name="Holubkov R."/>
            <person name="Burr J."/>
            <person name="Liu T."/>
            <person name="Brinkac L.M."/>
            <person name="Sanka R."/>
            <person name="Kim M."/>
            <person name="Losada L."/>
        </authorList>
    </citation>
    <scope>NUCLEOTIDE SEQUENCE [LARGE SCALE GENOMIC DNA]</scope>
    <source>
        <strain evidence="2 3">CDC-H585-BH</strain>
    </source>
</reference>
<dbReference type="PATRIC" id="fig|1331206.3.peg.150"/>
<sequence>MNTYIGVCTRTLWLAGLGLSMAAGQAFAADAFPSRPVRIIVGSEAGSAPD</sequence>
<protein>
    <recommendedName>
        <fullName evidence="4">N-acetyltransferase YedL</fullName>
    </recommendedName>
</protein>
<dbReference type="RefSeq" id="WP_005017733.1">
    <property type="nucleotide sequence ID" value="NZ_JFZZ01000007.1"/>
</dbReference>
<comment type="caution">
    <text evidence="2">The sequence shown here is derived from an EMBL/GenBank/DDBJ whole genome shotgun (WGS) entry which is preliminary data.</text>
</comment>
<evidence type="ECO:0000256" key="1">
    <source>
        <dbReference type="SAM" id="SignalP"/>
    </source>
</evidence>
<evidence type="ECO:0000313" key="3">
    <source>
        <dbReference type="Proteomes" id="UP000026682"/>
    </source>
</evidence>
<organism evidence="2 3">
    <name type="scientific">Bordetella holmesii CDC-H585-BH</name>
    <dbReference type="NCBI Taxonomy" id="1331206"/>
    <lineage>
        <taxon>Bacteria</taxon>
        <taxon>Pseudomonadati</taxon>
        <taxon>Pseudomonadota</taxon>
        <taxon>Betaproteobacteria</taxon>
        <taxon>Burkholderiales</taxon>
        <taxon>Alcaligenaceae</taxon>
        <taxon>Bordetella</taxon>
    </lineage>
</organism>
<name>A0A158M9B7_9BORD</name>
<evidence type="ECO:0000313" key="2">
    <source>
        <dbReference type="EMBL" id="KAL00027.1"/>
    </source>
</evidence>
<dbReference type="AlphaFoldDB" id="A0A158M9B7"/>
<feature type="signal peptide" evidence="1">
    <location>
        <begin position="1"/>
        <end position="28"/>
    </location>
</feature>
<keyword evidence="1" id="KW-0732">Signal</keyword>
<evidence type="ECO:0008006" key="4">
    <source>
        <dbReference type="Google" id="ProtNLM"/>
    </source>
</evidence>
<gene>
    <name evidence="2" type="ORF">L497_3297</name>
</gene>
<dbReference type="Proteomes" id="UP000026682">
    <property type="component" value="Unassembled WGS sequence"/>
</dbReference>
<feature type="chain" id="PRO_5007628721" description="N-acetyltransferase YedL" evidence="1">
    <location>
        <begin position="29"/>
        <end position="50"/>
    </location>
</feature>
<dbReference type="GeneID" id="93121568"/>